<dbReference type="OrthoDB" id="4624400at2"/>
<evidence type="ECO:0008006" key="4">
    <source>
        <dbReference type="Google" id="ProtNLM"/>
    </source>
</evidence>
<organism evidence="2 3">
    <name type="scientific">Actinosynnema mirum (strain ATCC 29888 / DSM 43827 / JCM 3225 / NBRC 14064 / NCIMB 13271 / NRRL B-12336 / IMRU 3971 / 101)</name>
    <dbReference type="NCBI Taxonomy" id="446462"/>
    <lineage>
        <taxon>Bacteria</taxon>
        <taxon>Bacillati</taxon>
        <taxon>Actinomycetota</taxon>
        <taxon>Actinomycetes</taxon>
        <taxon>Pseudonocardiales</taxon>
        <taxon>Pseudonocardiaceae</taxon>
        <taxon>Actinosynnema</taxon>
    </lineage>
</organism>
<sequence length="153" mass="17566">MTTTARTHRFLSEEWAEAARERLDLGPTEETLARKQASYWEWIAASRGVYSHSWALGVEGRDGSTSYLHLTWEQGKCAKAEIIPPGRPVDADYVLVAVEETWRRFFAGELNHQRMVVDKQLRLTRGDILLFFRAVFFFIESLAALELVPTSFD</sequence>
<dbReference type="EMBL" id="CP001630">
    <property type="protein sequence ID" value="ACU38295.1"/>
    <property type="molecule type" value="Genomic_DNA"/>
</dbReference>
<dbReference type="eggNOG" id="COG3255">
    <property type="taxonomic scope" value="Bacteria"/>
</dbReference>
<keyword evidence="3" id="KW-1185">Reference proteome</keyword>
<dbReference type="InterPro" id="IPR036527">
    <property type="entry name" value="SCP2_sterol-bd_dom_sf"/>
</dbReference>
<dbReference type="AlphaFoldDB" id="C6WK82"/>
<feature type="transmembrane region" description="Helical" evidence="1">
    <location>
        <begin position="128"/>
        <end position="148"/>
    </location>
</feature>
<evidence type="ECO:0000313" key="2">
    <source>
        <dbReference type="EMBL" id="ACU38295.1"/>
    </source>
</evidence>
<name>C6WK82_ACTMD</name>
<accession>C6WK82</accession>
<keyword evidence="1" id="KW-0472">Membrane</keyword>
<dbReference type="SUPFAM" id="SSF55718">
    <property type="entry name" value="SCP-like"/>
    <property type="match status" value="1"/>
</dbReference>
<reference evidence="2 3" key="1">
    <citation type="journal article" date="2009" name="Stand. Genomic Sci.">
        <title>Complete genome sequence of Actinosynnema mirum type strain (101).</title>
        <authorList>
            <person name="Land M."/>
            <person name="Lapidus A."/>
            <person name="Mayilraj S."/>
            <person name="Chen F."/>
            <person name="Copeland A."/>
            <person name="Del Rio T.G."/>
            <person name="Nolan M."/>
            <person name="Lucas S."/>
            <person name="Tice H."/>
            <person name="Cheng J.F."/>
            <person name="Chertkov O."/>
            <person name="Bruce D."/>
            <person name="Goodwin L."/>
            <person name="Pitluck S."/>
            <person name="Rohde M."/>
            <person name="Goker M."/>
            <person name="Pati A."/>
            <person name="Ivanova N."/>
            <person name="Mavromatis K."/>
            <person name="Chen A."/>
            <person name="Palaniappan K."/>
            <person name="Hauser L."/>
            <person name="Chang Y.J."/>
            <person name="Jeffries C.C."/>
            <person name="Brettin T."/>
            <person name="Detter J.C."/>
            <person name="Han C."/>
            <person name="Chain P."/>
            <person name="Tindall B.J."/>
            <person name="Bristow J."/>
            <person name="Eisen J.A."/>
            <person name="Markowitz V."/>
            <person name="Hugenholtz P."/>
            <person name="Kyrpides N.C."/>
            <person name="Klenk H.P."/>
        </authorList>
    </citation>
    <scope>NUCLEOTIDE SEQUENCE [LARGE SCALE GENOMIC DNA]</scope>
    <source>
        <strain evidence="3">ATCC 29888 / DSM 43827 / JCM 3225 / NBRC 14064 / NCIMB 13271 / NRRL B-12336 / IMRU 3971 / 101</strain>
    </source>
</reference>
<evidence type="ECO:0000313" key="3">
    <source>
        <dbReference type="Proteomes" id="UP000002213"/>
    </source>
</evidence>
<dbReference type="HOGENOM" id="CLU_1709361_0_0_11"/>
<evidence type="ECO:0000256" key="1">
    <source>
        <dbReference type="SAM" id="Phobius"/>
    </source>
</evidence>
<dbReference type="RefSeq" id="WP_015803182.1">
    <property type="nucleotide sequence ID" value="NC_013093.1"/>
</dbReference>
<keyword evidence="1" id="KW-1133">Transmembrane helix</keyword>
<dbReference type="Gene3D" id="3.30.1050.10">
    <property type="entry name" value="SCP2 sterol-binding domain"/>
    <property type="match status" value="1"/>
</dbReference>
<proteinExistence type="predicted"/>
<keyword evidence="1" id="KW-0812">Transmembrane</keyword>
<dbReference type="KEGG" id="ami:Amir_4449"/>
<protein>
    <recommendedName>
        <fullName evidence="4">SCP2 domain-containing protein</fullName>
    </recommendedName>
</protein>
<gene>
    <name evidence="2" type="ordered locus">Amir_4449</name>
</gene>
<dbReference type="Proteomes" id="UP000002213">
    <property type="component" value="Chromosome"/>
</dbReference>
<dbReference type="STRING" id="446462.Amir_4449"/>